<gene>
    <name evidence="1" type="ORF">K7862_34920</name>
</gene>
<comment type="caution">
    <text evidence="1">The sequence shown here is derived from an EMBL/GenBank/DDBJ whole genome shotgun (WGS) entry which is preliminary data.</text>
</comment>
<dbReference type="RefSeq" id="WP_222969396.1">
    <property type="nucleotide sequence ID" value="NZ_JAINZZ010000087.1"/>
</dbReference>
<dbReference type="Proteomes" id="UP000778578">
    <property type="component" value="Unassembled WGS sequence"/>
</dbReference>
<evidence type="ECO:0000313" key="1">
    <source>
        <dbReference type="EMBL" id="MBY8882791.1"/>
    </source>
</evidence>
<evidence type="ECO:0000313" key="2">
    <source>
        <dbReference type="Proteomes" id="UP000778578"/>
    </source>
</evidence>
<reference evidence="1 2" key="1">
    <citation type="submission" date="2021-08" db="EMBL/GenBank/DDBJ databases">
        <title>WGS of actinomycetes from Thailand.</title>
        <authorList>
            <person name="Thawai C."/>
        </authorList>
    </citation>
    <scope>NUCLEOTIDE SEQUENCE [LARGE SCALE GENOMIC DNA]</scope>
    <source>
        <strain evidence="1 2">PLK6-54</strain>
    </source>
</reference>
<keyword evidence="2" id="KW-1185">Reference proteome</keyword>
<sequence>MGAQRPVAVVEARREPLGCDGTSLLAAGGGRRAAGGGWPGGEAVIVPGAGHCLVLDAPAAYARVGAVAVSAA</sequence>
<evidence type="ECO:0008006" key="3">
    <source>
        <dbReference type="Google" id="ProtNLM"/>
    </source>
</evidence>
<protein>
    <recommendedName>
        <fullName evidence="3">Alpha/beta hydrolase</fullName>
    </recommendedName>
</protein>
<proteinExistence type="predicted"/>
<dbReference type="EMBL" id="JAINZZ010000087">
    <property type="protein sequence ID" value="MBY8882791.1"/>
    <property type="molecule type" value="Genomic_DNA"/>
</dbReference>
<organism evidence="1 2">
    <name type="scientific">Actinacidiphila acidipaludis</name>
    <dbReference type="NCBI Taxonomy" id="2873382"/>
    <lineage>
        <taxon>Bacteria</taxon>
        <taxon>Bacillati</taxon>
        <taxon>Actinomycetota</taxon>
        <taxon>Actinomycetes</taxon>
        <taxon>Kitasatosporales</taxon>
        <taxon>Streptomycetaceae</taxon>
        <taxon>Actinacidiphila</taxon>
    </lineage>
</organism>
<accession>A0ABS7QHZ2</accession>
<name>A0ABS7QHZ2_9ACTN</name>